<organism evidence="1 2">
    <name type="scientific">Puccinia coronata f. sp. avenae</name>
    <dbReference type="NCBI Taxonomy" id="200324"/>
    <lineage>
        <taxon>Eukaryota</taxon>
        <taxon>Fungi</taxon>
        <taxon>Dikarya</taxon>
        <taxon>Basidiomycota</taxon>
        <taxon>Pucciniomycotina</taxon>
        <taxon>Pucciniomycetes</taxon>
        <taxon>Pucciniales</taxon>
        <taxon>Pucciniaceae</taxon>
        <taxon>Puccinia</taxon>
    </lineage>
</organism>
<keyword evidence="2" id="KW-1185">Reference proteome</keyword>
<name>A0A2N5VS44_9BASI</name>
<dbReference type="AlphaFoldDB" id="A0A2N5VS44"/>
<reference evidence="1 2" key="1">
    <citation type="submission" date="2017-11" db="EMBL/GenBank/DDBJ databases">
        <title>De novo assembly and phasing of dikaryotic genomes from two isolates of Puccinia coronata f. sp. avenae, the causal agent of oat crown rust.</title>
        <authorList>
            <person name="Miller M.E."/>
            <person name="Zhang Y."/>
            <person name="Omidvar V."/>
            <person name="Sperschneider J."/>
            <person name="Schwessinger B."/>
            <person name="Raley C."/>
            <person name="Palmer J.M."/>
            <person name="Garnica D."/>
            <person name="Upadhyaya N."/>
            <person name="Rathjen J."/>
            <person name="Taylor J.M."/>
            <person name="Park R.F."/>
            <person name="Dodds P.N."/>
            <person name="Hirsch C.D."/>
            <person name="Kianian S.F."/>
            <person name="Figueroa M."/>
        </authorList>
    </citation>
    <scope>NUCLEOTIDE SEQUENCE [LARGE SCALE GENOMIC DNA]</scope>
    <source>
        <strain evidence="1">12NC29</strain>
    </source>
</reference>
<protein>
    <submittedName>
        <fullName evidence="1">Uncharacterized protein</fullName>
    </submittedName>
</protein>
<proteinExistence type="predicted"/>
<dbReference type="Proteomes" id="UP000235388">
    <property type="component" value="Unassembled WGS sequence"/>
</dbReference>
<comment type="caution">
    <text evidence="1">The sequence shown here is derived from an EMBL/GenBank/DDBJ whole genome shotgun (WGS) entry which is preliminary data.</text>
</comment>
<accession>A0A2N5VS44</accession>
<evidence type="ECO:0000313" key="1">
    <source>
        <dbReference type="EMBL" id="PLW52814.1"/>
    </source>
</evidence>
<sequence>MPQCAAYLDLVGPGYLFGGQASGFYWSAGPVVFESTHRTRRLHSSDLPYHHAGSSRASMGRSISQQPHRVLVLHCFWSPIPLSAERRFPAFPAASSSRRMTVIRATKAIRNSSPSPYQSTLSKSYRRRIRASSGMSSPQDVKPYFRQCIPPPLYCCRL</sequence>
<gene>
    <name evidence="1" type="ORF">PCANC_08913</name>
</gene>
<dbReference type="EMBL" id="PGCJ01000073">
    <property type="protein sequence ID" value="PLW52814.1"/>
    <property type="molecule type" value="Genomic_DNA"/>
</dbReference>
<evidence type="ECO:0000313" key="2">
    <source>
        <dbReference type="Proteomes" id="UP000235388"/>
    </source>
</evidence>